<sequence>MELETTLAELVLTVGVPVLAILYFLEGLFIGKLLHPSMLLILYIVVTEPGVVVMLLVPGICALAATAGQLVLYYGFNDDFDEDTRIGRAVPYFDRIPAIVKRRIGPDRMQFINRQFDRFGGKAICLSNATPGLRGLMTVVAGLNGYPRREFVLLSALGNAIYMVILLAVANGLLEAIQFLPEWDVVPS</sequence>
<organism evidence="2 3">
    <name type="scientific">Natronobacterium texcoconense</name>
    <dbReference type="NCBI Taxonomy" id="1095778"/>
    <lineage>
        <taxon>Archaea</taxon>
        <taxon>Methanobacteriati</taxon>
        <taxon>Methanobacteriota</taxon>
        <taxon>Stenosarchaea group</taxon>
        <taxon>Halobacteria</taxon>
        <taxon>Halobacteriales</taxon>
        <taxon>Natrialbaceae</taxon>
        <taxon>Natronobacterium</taxon>
    </lineage>
</organism>
<dbReference type="STRING" id="1095778.SAMN04489842_2146"/>
<evidence type="ECO:0000313" key="2">
    <source>
        <dbReference type="EMBL" id="SDR05292.1"/>
    </source>
</evidence>
<accession>A0A1H1FWH3</accession>
<feature type="transmembrane region" description="Helical" evidence="1">
    <location>
        <begin position="151"/>
        <end position="174"/>
    </location>
</feature>
<name>A0A1H1FWH3_NATTX</name>
<proteinExistence type="predicted"/>
<dbReference type="Proteomes" id="UP000198848">
    <property type="component" value="Unassembled WGS sequence"/>
</dbReference>
<keyword evidence="1" id="KW-0472">Membrane</keyword>
<evidence type="ECO:0000256" key="1">
    <source>
        <dbReference type="SAM" id="Phobius"/>
    </source>
</evidence>
<dbReference type="EMBL" id="FNLC01000002">
    <property type="protein sequence ID" value="SDR05292.1"/>
    <property type="molecule type" value="Genomic_DNA"/>
</dbReference>
<dbReference type="AlphaFoldDB" id="A0A1H1FWH3"/>
<dbReference type="RefSeq" id="WP_090381391.1">
    <property type="nucleotide sequence ID" value="NZ_FNLC01000002.1"/>
</dbReference>
<keyword evidence="3" id="KW-1185">Reference proteome</keyword>
<protein>
    <submittedName>
        <fullName evidence="2">Membrane protein DedA, SNARE-associated domain</fullName>
    </submittedName>
</protein>
<feature type="transmembrane region" description="Helical" evidence="1">
    <location>
        <begin position="7"/>
        <end position="31"/>
    </location>
</feature>
<reference evidence="3" key="1">
    <citation type="submission" date="2016-10" db="EMBL/GenBank/DDBJ databases">
        <authorList>
            <person name="Varghese N."/>
            <person name="Submissions S."/>
        </authorList>
    </citation>
    <scope>NUCLEOTIDE SEQUENCE [LARGE SCALE GENOMIC DNA]</scope>
    <source>
        <strain evidence="3">DSM 24767</strain>
    </source>
</reference>
<dbReference type="OrthoDB" id="204088at2157"/>
<evidence type="ECO:0000313" key="3">
    <source>
        <dbReference type="Proteomes" id="UP000198848"/>
    </source>
</evidence>
<keyword evidence="1" id="KW-0812">Transmembrane</keyword>
<keyword evidence="1" id="KW-1133">Transmembrane helix</keyword>
<gene>
    <name evidence="2" type="ORF">SAMN04489842_2146</name>
</gene>